<gene>
    <name evidence="2" type="ORF">SPF06_05695</name>
</gene>
<comment type="caution">
    <text evidence="2">The sequence shown here is derived from an EMBL/GenBank/DDBJ whole genome shotgun (WGS) entry which is preliminary data.</text>
</comment>
<reference evidence="2 3" key="1">
    <citation type="submission" date="2023-12" db="EMBL/GenBank/DDBJ databases">
        <title>Sinomonas terricola sp. nov, isolated from litchi orchard soil in Guangdong, PR China.</title>
        <authorList>
            <person name="Jiaxin W."/>
            <person name="Yang Z."/>
            <person name="Honghui Z."/>
        </authorList>
    </citation>
    <scope>NUCLEOTIDE SEQUENCE [LARGE SCALE GENOMIC DNA]</scope>
    <source>
        <strain evidence="2 3">JGH33</strain>
    </source>
</reference>
<dbReference type="PANTHER" id="PTHR40111">
    <property type="entry name" value="CEPHALOSPORIN-C DEACETYLASE"/>
    <property type="match status" value="1"/>
</dbReference>
<dbReference type="Proteomes" id="UP001304769">
    <property type="component" value="Unassembled WGS sequence"/>
</dbReference>
<evidence type="ECO:0000259" key="1">
    <source>
        <dbReference type="Pfam" id="PF05448"/>
    </source>
</evidence>
<evidence type="ECO:0000313" key="2">
    <source>
        <dbReference type="EMBL" id="MEA5454213.1"/>
    </source>
</evidence>
<dbReference type="Pfam" id="PF05448">
    <property type="entry name" value="AXE1"/>
    <property type="match status" value="1"/>
</dbReference>
<feature type="domain" description="Acetyl xylan esterase" evidence="1">
    <location>
        <begin position="3"/>
        <end position="315"/>
    </location>
</feature>
<dbReference type="RefSeq" id="WP_323277995.1">
    <property type="nucleotide sequence ID" value="NZ_JAYGGQ010000002.1"/>
</dbReference>
<dbReference type="PANTHER" id="PTHR40111:SF1">
    <property type="entry name" value="CEPHALOSPORIN-C DEACETYLASE"/>
    <property type="match status" value="1"/>
</dbReference>
<dbReference type="EMBL" id="JAYGGQ010000002">
    <property type="protein sequence ID" value="MEA5454213.1"/>
    <property type="molecule type" value="Genomic_DNA"/>
</dbReference>
<dbReference type="Gene3D" id="3.40.50.1820">
    <property type="entry name" value="alpha/beta hydrolase"/>
    <property type="match status" value="1"/>
</dbReference>
<dbReference type="InterPro" id="IPR029058">
    <property type="entry name" value="AB_hydrolase_fold"/>
</dbReference>
<proteinExistence type="predicted"/>
<evidence type="ECO:0000313" key="3">
    <source>
        <dbReference type="Proteomes" id="UP001304769"/>
    </source>
</evidence>
<sequence length="320" mass="35077">MYNDLPEEELRVYQSAQTCPDDFDSFWEQTLEESRQAGGETTMELVPDDLETLDVYDVTFPGFGGDPIKAWLRTPKNPRGPLPTVVQYVGYGGGRGRPWENLFWASSGFAHFQMDTRGQGSGWSVGDTPDNVGASGPQVPGVMTKGITSKEAYYYRRLMTDGVRAVDAARTLPLVDPARVAVTGGSQGGAIALAVGALVRDLSAVAVTVPFLCDFPRATVVTDAYPFREIPDYLSTHRHQADIVHETLTYFDGVNFAARSRHPAHFSVALMDVITPPSTVFAAFNAYAGEKEITVWPYNGHEAGGPDDDLLIRQFLSQRF</sequence>
<accession>A0ABU5T3G6</accession>
<protein>
    <submittedName>
        <fullName evidence="2">Acetylxylan esterase</fullName>
    </submittedName>
</protein>
<dbReference type="InterPro" id="IPR039069">
    <property type="entry name" value="CE7"/>
</dbReference>
<name>A0ABU5T3G6_9MICC</name>
<dbReference type="SUPFAM" id="SSF53474">
    <property type="entry name" value="alpha/beta-Hydrolases"/>
    <property type="match status" value="1"/>
</dbReference>
<dbReference type="InterPro" id="IPR008391">
    <property type="entry name" value="AXE1_dom"/>
</dbReference>
<keyword evidence="3" id="KW-1185">Reference proteome</keyword>
<organism evidence="2 3">
    <name type="scientific">Sinomonas terricola</name>
    <dbReference type="NCBI Taxonomy" id="3110330"/>
    <lineage>
        <taxon>Bacteria</taxon>
        <taxon>Bacillati</taxon>
        <taxon>Actinomycetota</taxon>
        <taxon>Actinomycetes</taxon>
        <taxon>Micrococcales</taxon>
        <taxon>Micrococcaceae</taxon>
        <taxon>Sinomonas</taxon>
    </lineage>
</organism>